<reference evidence="1 2" key="1">
    <citation type="submission" date="2019-09" db="EMBL/GenBank/DDBJ databases">
        <title>A chromosome-level genome assembly of the Chinese tupelo Nyssa sinensis.</title>
        <authorList>
            <person name="Yang X."/>
            <person name="Kang M."/>
            <person name="Yang Y."/>
            <person name="Xiong H."/>
            <person name="Wang M."/>
            <person name="Zhang Z."/>
            <person name="Wang Z."/>
            <person name="Wu H."/>
            <person name="Ma T."/>
            <person name="Liu J."/>
            <person name="Xi Z."/>
        </authorList>
    </citation>
    <scope>NUCLEOTIDE SEQUENCE [LARGE SCALE GENOMIC DNA]</scope>
    <source>
        <strain evidence="1">J267</strain>
        <tissue evidence="1">Leaf</tissue>
    </source>
</reference>
<protein>
    <submittedName>
        <fullName evidence="1">Uncharacterized protein</fullName>
    </submittedName>
</protein>
<gene>
    <name evidence="1" type="ORF">F0562_018075</name>
</gene>
<evidence type="ECO:0000313" key="2">
    <source>
        <dbReference type="Proteomes" id="UP000325577"/>
    </source>
</evidence>
<evidence type="ECO:0000313" key="1">
    <source>
        <dbReference type="EMBL" id="KAA8514896.1"/>
    </source>
</evidence>
<proteinExistence type="predicted"/>
<sequence>MLFLHGFESQNPIEKKNPHKEAKGPEYDNPYHLAAYLAYWLSRCIFLMPSKDGLNVKSPVLVGNDSVELGDHVIDSITGSEGSGSFQGKDVIHNKRKVVFKAQVLGVLHTLGLSEDALDKSATTDLNFVEELEYHNRSRSSAI</sequence>
<dbReference type="Proteomes" id="UP000325577">
    <property type="component" value="Linkage Group LG9"/>
</dbReference>
<name>A0A5J4ZB34_9ASTE</name>
<keyword evidence="2" id="KW-1185">Reference proteome</keyword>
<dbReference type="AlphaFoldDB" id="A0A5J4ZB34"/>
<dbReference type="EMBL" id="CM018052">
    <property type="protein sequence ID" value="KAA8514896.1"/>
    <property type="molecule type" value="Genomic_DNA"/>
</dbReference>
<organism evidence="1 2">
    <name type="scientific">Nyssa sinensis</name>
    <dbReference type="NCBI Taxonomy" id="561372"/>
    <lineage>
        <taxon>Eukaryota</taxon>
        <taxon>Viridiplantae</taxon>
        <taxon>Streptophyta</taxon>
        <taxon>Embryophyta</taxon>
        <taxon>Tracheophyta</taxon>
        <taxon>Spermatophyta</taxon>
        <taxon>Magnoliopsida</taxon>
        <taxon>eudicotyledons</taxon>
        <taxon>Gunneridae</taxon>
        <taxon>Pentapetalae</taxon>
        <taxon>asterids</taxon>
        <taxon>Cornales</taxon>
        <taxon>Nyssaceae</taxon>
        <taxon>Nyssa</taxon>
    </lineage>
</organism>
<accession>A0A5J4ZB34</accession>